<reference evidence="2 3" key="1">
    <citation type="submission" date="2016-06" db="EMBL/GenBank/DDBJ databases">
        <title>Evolution of pathogenesis and genome organization in the Tremellales.</title>
        <authorList>
            <person name="Cuomo C."/>
            <person name="Litvintseva A."/>
            <person name="Heitman J."/>
            <person name="Chen Y."/>
            <person name="Sun S."/>
            <person name="Springer D."/>
            <person name="Dromer F."/>
            <person name="Young S."/>
            <person name="Zeng Q."/>
            <person name="Chapman S."/>
            <person name="Gujja S."/>
            <person name="Saif S."/>
            <person name="Birren B."/>
        </authorList>
    </citation>
    <scope>NUCLEOTIDE SEQUENCE [LARGE SCALE GENOMIC DNA]</scope>
    <source>
        <strain evidence="2 3">CBS 6039</strain>
    </source>
</reference>
<sequence length="520" mass="58555">MSRFARTPPKLANEYLKEESAVTPGPSRVRINQLHGQVSELVRKNQTLDRKLVSEATRYKLAIQTKDEEIKAIKDASRMVKKELEWSKKELEHCVSEGSSMRDQIQLHSSIQQQKALIALAQEQMRVVEIENQLLESDRARVLRDHKISLFQAREEELLADLEERDAKIDDLESNLAMMSSSLEAERNTAQSATSAQPSSKELRQAQTEVLSARAEIVSLRTKVEALESKTRALKSSEKEAKSELENWLREEGSVSSRQKEKTELRTQMRGLESELEKRLEEVEELKEDLKKAKKDGKERERLLKDKLKDAQEKAERLQEEHEESRASAHKSGTGKGDNARKASPEDTESEDESPKKKAKKAVSNAKPQSKAKRPAESPLAFDSEADKPATKKVKALSKTQATPLEESDTDNKTKSSKVKVAGKDEGLEEDGTDISKDGDEKKKKKKRTLGIQPKPSFSWDHIMDVSDVCVKFKVLCALALTQPIFRVGTGSFRPTSPLPKVVTSPLVPFLGWDFQYQTG</sequence>
<name>A0A1E3HKY2_9TREE</name>
<feature type="compositionally biased region" description="Basic and acidic residues" evidence="1">
    <location>
        <begin position="231"/>
        <end position="281"/>
    </location>
</feature>
<dbReference type="STRING" id="1295533.A0A1E3HKY2"/>
<gene>
    <name evidence="2" type="ORF">L202_05387</name>
</gene>
<dbReference type="EMBL" id="AWGJ01000008">
    <property type="protein sequence ID" value="ODN76785.1"/>
    <property type="molecule type" value="Genomic_DNA"/>
</dbReference>
<feature type="compositionally biased region" description="Low complexity" evidence="1">
    <location>
        <begin position="189"/>
        <end position="200"/>
    </location>
</feature>
<keyword evidence="3" id="KW-1185">Reference proteome</keyword>
<accession>A0A1E3HKY2</accession>
<dbReference type="Proteomes" id="UP000094065">
    <property type="component" value="Unassembled WGS sequence"/>
</dbReference>
<evidence type="ECO:0000256" key="1">
    <source>
        <dbReference type="SAM" id="MobiDB-lite"/>
    </source>
</evidence>
<comment type="caution">
    <text evidence="2">The sequence shown here is derived from an EMBL/GenBank/DDBJ whole genome shotgun (WGS) entry which is preliminary data.</text>
</comment>
<protein>
    <submittedName>
        <fullName evidence="2">Uncharacterized protein</fullName>
    </submittedName>
</protein>
<feature type="region of interest" description="Disordered" evidence="1">
    <location>
        <begin position="231"/>
        <end position="449"/>
    </location>
</feature>
<feature type="compositionally biased region" description="Basic and acidic residues" evidence="1">
    <location>
        <begin position="288"/>
        <end position="327"/>
    </location>
</feature>
<organism evidence="2 3">
    <name type="scientific">Cryptococcus amylolentus CBS 6039</name>
    <dbReference type="NCBI Taxonomy" id="1295533"/>
    <lineage>
        <taxon>Eukaryota</taxon>
        <taxon>Fungi</taxon>
        <taxon>Dikarya</taxon>
        <taxon>Basidiomycota</taxon>
        <taxon>Agaricomycotina</taxon>
        <taxon>Tremellomycetes</taxon>
        <taxon>Tremellales</taxon>
        <taxon>Cryptococcaceae</taxon>
        <taxon>Cryptococcus</taxon>
    </lineage>
</organism>
<dbReference type="GeneID" id="30156696"/>
<dbReference type="AlphaFoldDB" id="A0A1E3HKY2"/>
<evidence type="ECO:0000313" key="3">
    <source>
        <dbReference type="Proteomes" id="UP000094065"/>
    </source>
</evidence>
<proteinExistence type="predicted"/>
<feature type="region of interest" description="Disordered" evidence="1">
    <location>
        <begin position="184"/>
        <end position="207"/>
    </location>
</feature>
<dbReference type="RefSeq" id="XP_018992159.1">
    <property type="nucleotide sequence ID" value="XM_019139668.1"/>
</dbReference>
<dbReference type="OrthoDB" id="2592707at2759"/>
<evidence type="ECO:0000313" key="2">
    <source>
        <dbReference type="EMBL" id="ODN76785.1"/>
    </source>
</evidence>
<dbReference type="Gene3D" id="1.10.287.1490">
    <property type="match status" value="1"/>
</dbReference>